<gene>
    <name evidence="1" type="ordered locus">Mthe_0739</name>
</gene>
<accession>A0B755</accession>
<dbReference type="KEGG" id="mtp:Mthe_0739"/>
<proteinExistence type="predicted"/>
<sequence>MVLMIGLSSALNFGISSESHSMMEKRLLSSLEAILISTQSLPADNSTLSLNKSNLDSNSTMNQTTAPGISSNDTISTMSGGSDVASSVNGNIRGFWSMEASKKKFGREGIWSRITLSGDFQVDKSVIFHEPAA</sequence>
<name>A0B755_METTP</name>
<dbReference type="AlphaFoldDB" id="A0B755"/>
<evidence type="ECO:0000313" key="1">
    <source>
        <dbReference type="EMBL" id="ABK14529.1"/>
    </source>
</evidence>
<reference evidence="1 2" key="1">
    <citation type="submission" date="2006-10" db="EMBL/GenBank/DDBJ databases">
        <title>Complete sequence of Methanosaeta thermophila PT.</title>
        <authorList>
            <consortium name="US DOE Joint Genome Institute"/>
            <person name="Copeland A."/>
            <person name="Lucas S."/>
            <person name="Lapidus A."/>
            <person name="Barry K."/>
            <person name="Detter J.C."/>
            <person name="Glavina del Rio T."/>
            <person name="Hammon N."/>
            <person name="Israni S."/>
            <person name="Pitluck S."/>
            <person name="Chain P."/>
            <person name="Malfatti S."/>
            <person name="Shin M."/>
            <person name="Vergez L."/>
            <person name="Schmutz J."/>
            <person name="Larimer F."/>
            <person name="Land M."/>
            <person name="Hauser L."/>
            <person name="Kyrpides N."/>
            <person name="Kim E."/>
            <person name="Smith K.S."/>
            <person name="Ingram-Smith C."/>
            <person name="Richardson P."/>
        </authorList>
    </citation>
    <scope>NUCLEOTIDE SEQUENCE [LARGE SCALE GENOMIC DNA]</scope>
    <source>
        <strain evidence="2">DSM 6194 / JCM 14653 / NBRC 101360 / PT</strain>
    </source>
</reference>
<dbReference type="STRING" id="349307.Mthe_0739"/>
<organism evidence="1 2">
    <name type="scientific">Methanothrix thermoacetophila (strain DSM 6194 / JCM 14653 / NBRC 101360 / PT)</name>
    <name type="common">Methanosaeta thermophila</name>
    <dbReference type="NCBI Taxonomy" id="349307"/>
    <lineage>
        <taxon>Archaea</taxon>
        <taxon>Methanobacteriati</taxon>
        <taxon>Methanobacteriota</taxon>
        <taxon>Stenosarchaea group</taxon>
        <taxon>Methanomicrobia</taxon>
        <taxon>Methanotrichales</taxon>
        <taxon>Methanotrichaceae</taxon>
        <taxon>Methanothrix</taxon>
    </lineage>
</organism>
<dbReference type="HOGENOM" id="CLU_1901969_0_0_2"/>
<protein>
    <submittedName>
        <fullName evidence="1">Uncharacterized protein</fullName>
    </submittedName>
</protein>
<dbReference type="EMBL" id="CP000477">
    <property type="protein sequence ID" value="ABK14529.1"/>
    <property type="molecule type" value="Genomic_DNA"/>
</dbReference>
<keyword evidence="2" id="KW-1185">Reference proteome</keyword>
<dbReference type="Proteomes" id="UP000000674">
    <property type="component" value="Chromosome"/>
</dbReference>
<evidence type="ECO:0000313" key="2">
    <source>
        <dbReference type="Proteomes" id="UP000000674"/>
    </source>
</evidence>